<proteinExistence type="predicted"/>
<name>A0AAV7LWB1_PLEWA</name>
<dbReference type="EMBL" id="JANPWB010000014">
    <property type="protein sequence ID" value="KAJ1095836.1"/>
    <property type="molecule type" value="Genomic_DNA"/>
</dbReference>
<reference evidence="1" key="1">
    <citation type="journal article" date="2022" name="bioRxiv">
        <title>Sequencing and chromosome-scale assembly of the giantPleurodeles waltlgenome.</title>
        <authorList>
            <person name="Brown T."/>
            <person name="Elewa A."/>
            <person name="Iarovenko S."/>
            <person name="Subramanian E."/>
            <person name="Araus A.J."/>
            <person name="Petzold A."/>
            <person name="Susuki M."/>
            <person name="Suzuki K.-i.T."/>
            <person name="Hayashi T."/>
            <person name="Toyoda A."/>
            <person name="Oliveira C."/>
            <person name="Osipova E."/>
            <person name="Leigh N.D."/>
            <person name="Simon A."/>
            <person name="Yun M.H."/>
        </authorList>
    </citation>
    <scope>NUCLEOTIDE SEQUENCE</scope>
    <source>
        <strain evidence="1">20211129_DDA</strain>
        <tissue evidence="1">Liver</tissue>
    </source>
</reference>
<keyword evidence="2" id="KW-1185">Reference proteome</keyword>
<evidence type="ECO:0000313" key="1">
    <source>
        <dbReference type="EMBL" id="KAJ1095836.1"/>
    </source>
</evidence>
<accession>A0AAV7LWB1</accession>
<comment type="caution">
    <text evidence="1">The sequence shown here is derived from an EMBL/GenBank/DDBJ whole genome shotgun (WGS) entry which is preliminary data.</text>
</comment>
<sequence length="154" mass="16712">MRAGDTVCRSPSRTHLSACTRVSRILLCSAAACLCCCLSARSDVCADSVCRGRGRLVVRPHVPRRVLQLLPEQPAGEREFFPEVCGSETGRGGPLVFLSARVSPCSVTGRYWQCFPGWGKCASSVLLLPCTLQFDGGFFFCLSSEELCYVANPQ</sequence>
<dbReference type="AlphaFoldDB" id="A0AAV7LWB1"/>
<gene>
    <name evidence="1" type="ORF">NDU88_000986</name>
</gene>
<dbReference type="Proteomes" id="UP001066276">
    <property type="component" value="Chromosome 10"/>
</dbReference>
<protein>
    <recommendedName>
        <fullName evidence="3">Secreted protein</fullName>
    </recommendedName>
</protein>
<evidence type="ECO:0000313" key="2">
    <source>
        <dbReference type="Proteomes" id="UP001066276"/>
    </source>
</evidence>
<evidence type="ECO:0008006" key="3">
    <source>
        <dbReference type="Google" id="ProtNLM"/>
    </source>
</evidence>
<organism evidence="1 2">
    <name type="scientific">Pleurodeles waltl</name>
    <name type="common">Iberian ribbed newt</name>
    <dbReference type="NCBI Taxonomy" id="8319"/>
    <lineage>
        <taxon>Eukaryota</taxon>
        <taxon>Metazoa</taxon>
        <taxon>Chordata</taxon>
        <taxon>Craniata</taxon>
        <taxon>Vertebrata</taxon>
        <taxon>Euteleostomi</taxon>
        <taxon>Amphibia</taxon>
        <taxon>Batrachia</taxon>
        <taxon>Caudata</taxon>
        <taxon>Salamandroidea</taxon>
        <taxon>Salamandridae</taxon>
        <taxon>Pleurodelinae</taxon>
        <taxon>Pleurodeles</taxon>
    </lineage>
</organism>